<organism evidence="13 14">
    <name type="scientific">Collibacillus ludicampi</name>
    <dbReference type="NCBI Taxonomy" id="2771369"/>
    <lineage>
        <taxon>Bacteria</taxon>
        <taxon>Bacillati</taxon>
        <taxon>Bacillota</taxon>
        <taxon>Bacilli</taxon>
        <taxon>Bacillales</taxon>
        <taxon>Alicyclobacillaceae</taxon>
        <taxon>Collibacillus</taxon>
    </lineage>
</organism>
<sequence>MSSDYILEMENITKEFPGVKALDHVQLKVKKGTVHALMGENGAGKSTLMKILIGIYSPDQGVIKFDGEVLQTSNIRNALNKGISMIHQELSPVPHMTVAENIFLGREPSYGFMGWVKSKEMEENTRRLFERLEIDIDPKAKMVDLSIANTQMVEIAKAISYNSKLIIMDEPTSAITEKEVNHLFKIIRSLKKEGVSIIYITHKMEELAQITDEVTVLRDGKYIGTKSTGEMTKDQLIEMMVGRELTQIFDKKPIEIKDVVLSVRNLSKKGKFENVSFELRKGEILGFAGLMGSGRTEVLESIFGIFKPDEGEIYVKGKKAVINSPKDAIAHGMGLLTEDRKLTGCFLPLSVQDNMITVNIDKYLKWGFLNRKKITSDCNKQIDQLSIKTPSLHQTINFLSGGNQQKALIARWLLHDPDILFLDEPTRGIDVGAKSEIYHLIFELAQKGKAIVVISSEMPEILGLSDRILVMHEGRKMGELSREEATQEKILQLATGELITN</sequence>
<dbReference type="InterPro" id="IPR003593">
    <property type="entry name" value="AAA+_ATPase"/>
</dbReference>
<evidence type="ECO:0000256" key="11">
    <source>
        <dbReference type="RuleBase" id="RU367029"/>
    </source>
</evidence>
<dbReference type="Gene3D" id="3.40.50.300">
    <property type="entry name" value="P-loop containing nucleotide triphosphate hydrolases"/>
    <property type="match status" value="2"/>
</dbReference>
<evidence type="ECO:0000256" key="6">
    <source>
        <dbReference type="ARBA" id="ARBA00022737"/>
    </source>
</evidence>
<dbReference type="GO" id="GO:0005524">
    <property type="term" value="F:ATP binding"/>
    <property type="evidence" value="ECO:0007669"/>
    <property type="project" value="UniProtKB-UniRule"/>
</dbReference>
<dbReference type="SMART" id="SM00382">
    <property type="entry name" value="AAA"/>
    <property type="match status" value="2"/>
</dbReference>
<evidence type="ECO:0000256" key="3">
    <source>
        <dbReference type="ARBA" id="ARBA00022448"/>
    </source>
</evidence>
<accession>A0AAV4LFT3</accession>
<keyword evidence="8 11" id="KW-0067">ATP-binding</keyword>
<dbReference type="PANTHER" id="PTHR43790">
    <property type="entry name" value="CARBOHYDRATE TRANSPORT ATP-BINDING PROTEIN MG119-RELATED"/>
    <property type="match status" value="1"/>
</dbReference>
<dbReference type="GO" id="GO:0016887">
    <property type="term" value="F:ATP hydrolysis activity"/>
    <property type="evidence" value="ECO:0007669"/>
    <property type="project" value="InterPro"/>
</dbReference>
<keyword evidence="4 11" id="KW-1003">Cell membrane</keyword>
<evidence type="ECO:0000256" key="1">
    <source>
        <dbReference type="ARBA" id="ARBA00004202"/>
    </source>
</evidence>
<evidence type="ECO:0000313" key="13">
    <source>
        <dbReference type="EMBL" id="GIM46628.1"/>
    </source>
</evidence>
<dbReference type="PROSITE" id="PS00211">
    <property type="entry name" value="ABC_TRANSPORTER_1"/>
    <property type="match status" value="1"/>
</dbReference>
<dbReference type="InterPro" id="IPR027417">
    <property type="entry name" value="P-loop_NTPase"/>
</dbReference>
<dbReference type="EC" id="7.5.2.11" evidence="11"/>
<dbReference type="GO" id="GO:0015749">
    <property type="term" value="P:monosaccharide transmembrane transport"/>
    <property type="evidence" value="ECO:0007669"/>
    <property type="project" value="UniProtKB-ARBA"/>
</dbReference>
<keyword evidence="9 11" id="KW-1278">Translocase</keyword>
<evidence type="ECO:0000256" key="8">
    <source>
        <dbReference type="ARBA" id="ARBA00022840"/>
    </source>
</evidence>
<evidence type="ECO:0000313" key="14">
    <source>
        <dbReference type="Proteomes" id="UP001057291"/>
    </source>
</evidence>
<dbReference type="EMBL" id="BOQE01000001">
    <property type="protein sequence ID" value="GIM46628.1"/>
    <property type="molecule type" value="Genomic_DNA"/>
</dbReference>
<reference evidence="13" key="1">
    <citation type="journal article" date="2023" name="Int. J. Syst. Evol. Microbiol.">
        <title>Collibacillus ludicampi gen. nov., sp. nov., a new soil bacterium of the family Alicyclobacillaceae.</title>
        <authorList>
            <person name="Jojima T."/>
            <person name="Ioku Y."/>
            <person name="Fukuta Y."/>
            <person name="Shirasaka N."/>
            <person name="Matsumura Y."/>
            <person name="Mori M."/>
        </authorList>
    </citation>
    <scope>NUCLEOTIDE SEQUENCE</scope>
    <source>
        <strain evidence="13">TP075</strain>
    </source>
</reference>
<feature type="domain" description="ABC transporter" evidence="12">
    <location>
        <begin position="254"/>
        <end position="498"/>
    </location>
</feature>
<feature type="domain" description="ABC transporter" evidence="12">
    <location>
        <begin position="7"/>
        <end position="244"/>
    </location>
</feature>
<comment type="subcellular location">
    <subcellularLocation>
        <location evidence="2">Cell inner membrane</location>
    </subcellularLocation>
    <subcellularLocation>
        <location evidence="1 11">Cell membrane</location>
        <topology evidence="1 11">Peripheral membrane protein</topology>
    </subcellularLocation>
</comment>
<keyword evidence="7 11" id="KW-0547">Nucleotide-binding</keyword>
<dbReference type="PANTHER" id="PTHR43790:SF7">
    <property type="entry name" value="GALACTOSE_METHYL GALACTOSIDE IMPORT ATP-BINDING PROTEIN MGLA"/>
    <property type="match status" value="1"/>
</dbReference>
<dbReference type="GO" id="GO:0005886">
    <property type="term" value="C:plasma membrane"/>
    <property type="evidence" value="ECO:0007669"/>
    <property type="project" value="UniProtKB-SubCell"/>
</dbReference>
<dbReference type="FunFam" id="3.40.50.300:FF:000127">
    <property type="entry name" value="Ribose import ATP-binding protein RbsA"/>
    <property type="match status" value="1"/>
</dbReference>
<evidence type="ECO:0000256" key="9">
    <source>
        <dbReference type="ARBA" id="ARBA00022967"/>
    </source>
</evidence>
<dbReference type="Pfam" id="PF00005">
    <property type="entry name" value="ABC_tran"/>
    <property type="match status" value="2"/>
</dbReference>
<keyword evidence="3 11" id="KW-0813">Transport</keyword>
<dbReference type="SUPFAM" id="SSF52540">
    <property type="entry name" value="P-loop containing nucleoside triphosphate hydrolases"/>
    <property type="match status" value="2"/>
</dbReference>
<dbReference type="CDD" id="cd03216">
    <property type="entry name" value="ABC_Carb_Monos_I"/>
    <property type="match status" value="1"/>
</dbReference>
<keyword evidence="6" id="KW-0677">Repeat</keyword>
<evidence type="ECO:0000256" key="10">
    <source>
        <dbReference type="ARBA" id="ARBA00023136"/>
    </source>
</evidence>
<evidence type="ECO:0000259" key="12">
    <source>
        <dbReference type="PROSITE" id="PS50893"/>
    </source>
</evidence>
<comment type="catalytic activity">
    <reaction evidence="11">
        <text>D-galactose(out) + ATP + H2O = D-galactose(in) + ADP + phosphate + H(+)</text>
        <dbReference type="Rhea" id="RHEA:60156"/>
        <dbReference type="ChEBI" id="CHEBI:4139"/>
        <dbReference type="ChEBI" id="CHEBI:15377"/>
        <dbReference type="ChEBI" id="CHEBI:15378"/>
        <dbReference type="ChEBI" id="CHEBI:30616"/>
        <dbReference type="ChEBI" id="CHEBI:43474"/>
        <dbReference type="ChEBI" id="CHEBI:456216"/>
        <dbReference type="EC" id="7.5.2.11"/>
    </reaction>
</comment>
<protein>
    <recommendedName>
        <fullName evidence="11">Ribose/galactose/methyl galactoside import ATP-binding protein</fullName>
        <ecNumber evidence="11">7.5.2.11</ecNumber>
    </recommendedName>
</protein>
<comment type="similarity">
    <text evidence="11">Belongs to the ABC transporter superfamily.</text>
</comment>
<dbReference type="AlphaFoldDB" id="A0AAV4LFT3"/>
<dbReference type="InterPro" id="IPR050107">
    <property type="entry name" value="ABC_carbohydrate_import_ATPase"/>
</dbReference>
<name>A0AAV4LFT3_9BACL</name>
<dbReference type="FunFam" id="3.40.50.300:FF:000126">
    <property type="entry name" value="Galactose/methyl galactoside import ATP-binding protein MglA"/>
    <property type="match status" value="1"/>
</dbReference>
<keyword evidence="10 11" id="KW-0472">Membrane</keyword>
<dbReference type="InterPro" id="IPR017871">
    <property type="entry name" value="ABC_transporter-like_CS"/>
</dbReference>
<comment type="function">
    <text evidence="11">Part of an ABC transporter complex involved in carbohydrate import. Could be involved in ribose, galactose and/or methyl galactoside import. Responsible for energy coupling to the transport system.</text>
</comment>
<dbReference type="PROSITE" id="PS50893">
    <property type="entry name" value="ABC_TRANSPORTER_2"/>
    <property type="match status" value="2"/>
</dbReference>
<keyword evidence="5 11" id="KW-0762">Sugar transport</keyword>
<proteinExistence type="inferred from homology"/>
<keyword evidence="14" id="KW-1185">Reference proteome</keyword>
<evidence type="ECO:0000256" key="7">
    <source>
        <dbReference type="ARBA" id="ARBA00022741"/>
    </source>
</evidence>
<dbReference type="GO" id="GO:0043211">
    <property type="term" value="F:ABC-type carbohydrate transporter activity"/>
    <property type="evidence" value="ECO:0007669"/>
    <property type="project" value="UniProtKB-UniRule"/>
</dbReference>
<evidence type="ECO:0000256" key="2">
    <source>
        <dbReference type="ARBA" id="ARBA00004533"/>
    </source>
</evidence>
<gene>
    <name evidence="13" type="ORF">DNHGIG_21770</name>
</gene>
<comment type="caution">
    <text evidence="13">The sequence shown here is derived from an EMBL/GenBank/DDBJ whole genome shotgun (WGS) entry which is preliminary data.</text>
</comment>
<evidence type="ECO:0000256" key="5">
    <source>
        <dbReference type="ARBA" id="ARBA00022597"/>
    </source>
</evidence>
<evidence type="ECO:0000256" key="4">
    <source>
        <dbReference type="ARBA" id="ARBA00022475"/>
    </source>
</evidence>
<dbReference type="CDD" id="cd03215">
    <property type="entry name" value="ABC_Carb_Monos_II"/>
    <property type="match status" value="1"/>
</dbReference>
<dbReference type="RefSeq" id="WP_282199698.1">
    <property type="nucleotide sequence ID" value="NZ_BOQE01000001.1"/>
</dbReference>
<dbReference type="InterPro" id="IPR003439">
    <property type="entry name" value="ABC_transporter-like_ATP-bd"/>
</dbReference>
<dbReference type="Proteomes" id="UP001057291">
    <property type="component" value="Unassembled WGS sequence"/>
</dbReference>